<gene>
    <name evidence="2" type="ORF">SAMN05216249_11373</name>
</gene>
<proteinExistence type="predicted"/>
<keyword evidence="3" id="KW-1185">Reference proteome</keyword>
<feature type="signal peptide" evidence="1">
    <location>
        <begin position="1"/>
        <end position="29"/>
    </location>
</feature>
<evidence type="ECO:0008006" key="4">
    <source>
        <dbReference type="Google" id="ProtNLM"/>
    </source>
</evidence>
<dbReference type="RefSeq" id="WP_092873076.1">
    <property type="nucleotide sequence ID" value="NZ_FOJY01000013.1"/>
</dbReference>
<dbReference type="AlphaFoldDB" id="A0A1I0Z812"/>
<evidence type="ECO:0000313" key="2">
    <source>
        <dbReference type="EMBL" id="SFB21552.1"/>
    </source>
</evidence>
<keyword evidence="1" id="KW-0732">Signal</keyword>
<dbReference type="EMBL" id="FOJY01000013">
    <property type="protein sequence ID" value="SFB21552.1"/>
    <property type="molecule type" value="Genomic_DNA"/>
</dbReference>
<feature type="chain" id="PRO_5011486669" description="Pre-peptidase C-terminal domain-containing protein" evidence="1">
    <location>
        <begin position="30"/>
        <end position="282"/>
    </location>
</feature>
<organism evidence="2 3">
    <name type="scientific">Acetitomaculum ruminis DSM 5522</name>
    <dbReference type="NCBI Taxonomy" id="1120918"/>
    <lineage>
        <taxon>Bacteria</taxon>
        <taxon>Bacillati</taxon>
        <taxon>Bacillota</taxon>
        <taxon>Clostridia</taxon>
        <taxon>Lachnospirales</taxon>
        <taxon>Lachnospiraceae</taxon>
        <taxon>Acetitomaculum</taxon>
    </lineage>
</organism>
<protein>
    <recommendedName>
        <fullName evidence="4">Pre-peptidase C-terminal domain-containing protein</fullName>
    </recommendedName>
</protein>
<reference evidence="2 3" key="1">
    <citation type="submission" date="2016-10" db="EMBL/GenBank/DDBJ databases">
        <authorList>
            <person name="de Groot N.N."/>
        </authorList>
    </citation>
    <scope>NUCLEOTIDE SEQUENCE [LARGE SCALE GENOMIC DNA]</scope>
    <source>
        <strain evidence="2 3">DSM 5522</strain>
    </source>
</reference>
<name>A0A1I0Z812_9FIRM</name>
<evidence type="ECO:0000256" key="1">
    <source>
        <dbReference type="SAM" id="SignalP"/>
    </source>
</evidence>
<evidence type="ECO:0000313" key="3">
    <source>
        <dbReference type="Proteomes" id="UP000198838"/>
    </source>
</evidence>
<sequence length="282" mass="32432">MKNIKQLLTILLLVTVLFLSPIATNTVNAVSDTPFNHVVNLHTKGTYTKTWDKNSFDNHCFVKFTMKKNGYVDISVTNPVASDGTSKFFDMYIYKEKKSNEVWGHNVNELYLTSLKRQTKRVGLRKGVYVLEIVPNTWITGTDENLKSKITITTKSCSNYERESNGTRQKANILTMGKATSGTYGDEAYFAKNQYADWYKIKLQKGKKYKITYSRPRNSLKSTTLINVLASNQIYDFDYGSKLRKNGSVTLTAKRSGYYYIQIYNYGNQKAFNYKIKVEKKK</sequence>
<accession>A0A1I0Z812</accession>
<dbReference type="Proteomes" id="UP000198838">
    <property type="component" value="Unassembled WGS sequence"/>
</dbReference>
<dbReference type="Gene3D" id="2.60.120.380">
    <property type="match status" value="1"/>
</dbReference>